<dbReference type="EMBL" id="LNQN01000001">
    <property type="protein sequence ID" value="KSU85316.1"/>
    <property type="molecule type" value="Genomic_DNA"/>
</dbReference>
<gene>
    <name evidence="1" type="ORF">AS030_07365</name>
</gene>
<dbReference type="AlphaFoldDB" id="A0A0V8JEC0"/>
<keyword evidence="2" id="KW-1185">Reference proteome</keyword>
<comment type="caution">
    <text evidence="1">The sequence shown here is derived from an EMBL/GenBank/DDBJ whole genome shotgun (WGS) entry which is preliminary data.</text>
</comment>
<organism evidence="1 2">
    <name type="scientific">Fictibacillus enclensis</name>
    <dbReference type="NCBI Taxonomy" id="1017270"/>
    <lineage>
        <taxon>Bacteria</taxon>
        <taxon>Bacillati</taxon>
        <taxon>Bacillota</taxon>
        <taxon>Bacilli</taxon>
        <taxon>Bacillales</taxon>
        <taxon>Fictibacillaceae</taxon>
        <taxon>Fictibacillus</taxon>
    </lineage>
</organism>
<reference evidence="1 2" key="1">
    <citation type="journal article" date="2014" name="Antonie Van Leeuwenhoek">
        <title>Fictibacillus enclensis sp. nov., isolated from marine sediment.</title>
        <authorList>
            <person name="Dastager S.G."/>
            <person name="Mawlankar R."/>
            <person name="Srinivasan K."/>
            <person name="Tang S.K."/>
            <person name="Lee J.C."/>
            <person name="Ramana V.V."/>
            <person name="Shouche Y.S."/>
        </authorList>
    </citation>
    <scope>NUCLEOTIDE SEQUENCE [LARGE SCALE GENOMIC DNA]</scope>
    <source>
        <strain evidence="1 2">NIO-1003</strain>
    </source>
</reference>
<dbReference type="Pfam" id="PF10763">
    <property type="entry name" value="DUF2584"/>
    <property type="match status" value="1"/>
</dbReference>
<proteinExistence type="predicted"/>
<dbReference type="InterPro" id="IPR019699">
    <property type="entry name" value="DUF2584"/>
</dbReference>
<protein>
    <recommendedName>
        <fullName evidence="3">DUF2584 domain-containing protein</fullName>
    </recommendedName>
</protein>
<sequence>MGMPMELNTMIVTKNKEIRLKSSNLYTLTKEGYRLYPLDIPLEIRKTKETKPVAIAKINEMTWKNGKTELTYELLDLNTVN</sequence>
<evidence type="ECO:0000313" key="1">
    <source>
        <dbReference type="EMBL" id="KSU85316.1"/>
    </source>
</evidence>
<accession>A0A0V8JEC0</accession>
<name>A0A0V8JEC0_9BACL</name>
<dbReference type="Proteomes" id="UP000054099">
    <property type="component" value="Unassembled WGS sequence"/>
</dbReference>
<dbReference type="Gene3D" id="2.40.240.20">
    <property type="entry name" value="Hypothetical PUA domain-like, domain 1"/>
    <property type="match status" value="1"/>
</dbReference>
<dbReference type="SUPFAM" id="SSF88697">
    <property type="entry name" value="PUA domain-like"/>
    <property type="match status" value="1"/>
</dbReference>
<dbReference type="OrthoDB" id="2361576at2"/>
<evidence type="ECO:0000313" key="2">
    <source>
        <dbReference type="Proteomes" id="UP000054099"/>
    </source>
</evidence>
<dbReference type="InterPro" id="IPR015947">
    <property type="entry name" value="PUA-like_sf"/>
</dbReference>
<evidence type="ECO:0008006" key="3">
    <source>
        <dbReference type="Google" id="ProtNLM"/>
    </source>
</evidence>
<dbReference type="RefSeq" id="WP_061970009.1">
    <property type="nucleotide sequence ID" value="NZ_FMAV01000001.1"/>
</dbReference>